<comment type="caution">
    <text evidence="1">The sequence shown here is derived from an EMBL/GenBank/DDBJ whole genome shotgun (WGS) entry which is preliminary data.</text>
</comment>
<dbReference type="Proteomes" id="UP001164539">
    <property type="component" value="Chromosome 14"/>
</dbReference>
<accession>A0ACC1WPQ3</accession>
<organism evidence="1 2">
    <name type="scientific">Melia azedarach</name>
    <name type="common">Chinaberry tree</name>
    <dbReference type="NCBI Taxonomy" id="155640"/>
    <lineage>
        <taxon>Eukaryota</taxon>
        <taxon>Viridiplantae</taxon>
        <taxon>Streptophyta</taxon>
        <taxon>Embryophyta</taxon>
        <taxon>Tracheophyta</taxon>
        <taxon>Spermatophyta</taxon>
        <taxon>Magnoliopsida</taxon>
        <taxon>eudicotyledons</taxon>
        <taxon>Gunneridae</taxon>
        <taxon>Pentapetalae</taxon>
        <taxon>rosids</taxon>
        <taxon>malvids</taxon>
        <taxon>Sapindales</taxon>
        <taxon>Meliaceae</taxon>
        <taxon>Melia</taxon>
    </lineage>
</organism>
<protein>
    <submittedName>
        <fullName evidence="1">Sphingomyelin synthetase family protein</fullName>
    </submittedName>
</protein>
<proteinExistence type="predicted"/>
<name>A0ACC1WPQ3_MELAZ</name>
<reference evidence="1 2" key="1">
    <citation type="journal article" date="2023" name="Science">
        <title>Complex scaffold remodeling in plant triterpene biosynthesis.</title>
        <authorList>
            <person name="De La Pena R."/>
            <person name="Hodgson H."/>
            <person name="Liu J.C."/>
            <person name="Stephenson M.J."/>
            <person name="Martin A.C."/>
            <person name="Owen C."/>
            <person name="Harkess A."/>
            <person name="Leebens-Mack J."/>
            <person name="Jimenez L.E."/>
            <person name="Osbourn A."/>
            <person name="Sattely E.S."/>
        </authorList>
    </citation>
    <scope>NUCLEOTIDE SEQUENCE [LARGE SCALE GENOMIC DNA]</scope>
    <source>
        <strain evidence="2">cv. JPN11</strain>
        <tissue evidence="1">Leaf</tissue>
    </source>
</reference>
<dbReference type="EMBL" id="CM051407">
    <property type="protein sequence ID" value="KAJ4700983.1"/>
    <property type="molecule type" value="Genomic_DNA"/>
</dbReference>
<gene>
    <name evidence="1" type="ORF">OWV82_024289</name>
</gene>
<sequence>MRLPAARNGGGLCIAAMSYVLVDYLRHLSPTWHSRLQPALWTVLALIAVTRVPFYRHWNAEFRAAIPFVASMVFMLSALLFEALSVRFVTAVLGLDWHSDTPPLPDTGQWFLLALNEKLPGTIVEILRARIIGLHHFLMLFMMLAFSVLFDSVEAPGLGLGARYMFTMAIGRLLRAITFVSTILPSARPWCASARFSVPAYPHHWAQKYYVPYATDASAIHQIIQQDIAYANFENYPGDYRPDWGSMSFLIDFLRPTPSEGSSWYSLLKKAGGGCNDLIYSGHMLVAVLTAMAWMEAYGGFSSALIWLLVMHSAQREVRERHHYTVDCIVAIYVGILLWKMTGFIWPVKDASRGKRLDKLEKIQSRLVQAAKDSDMEKVTELLKEVELGSLETQNKVPNKGLWLFACATIFFALTVVLLAFTWTSDG</sequence>
<keyword evidence="2" id="KW-1185">Reference proteome</keyword>
<evidence type="ECO:0000313" key="1">
    <source>
        <dbReference type="EMBL" id="KAJ4700983.1"/>
    </source>
</evidence>
<evidence type="ECO:0000313" key="2">
    <source>
        <dbReference type="Proteomes" id="UP001164539"/>
    </source>
</evidence>